<keyword evidence="3" id="KW-1185">Reference proteome</keyword>
<evidence type="ECO:0000313" key="3">
    <source>
        <dbReference type="Proteomes" id="UP000314294"/>
    </source>
</evidence>
<gene>
    <name evidence="2" type="ORF">EYF80_053038</name>
</gene>
<dbReference type="Proteomes" id="UP000314294">
    <property type="component" value="Unassembled WGS sequence"/>
</dbReference>
<protein>
    <submittedName>
        <fullName evidence="2">Uncharacterized protein</fullName>
    </submittedName>
</protein>
<comment type="caution">
    <text evidence="2">The sequence shown here is derived from an EMBL/GenBank/DDBJ whole genome shotgun (WGS) entry which is preliminary data.</text>
</comment>
<accession>A0A4Z2F7G1</accession>
<organism evidence="2 3">
    <name type="scientific">Liparis tanakae</name>
    <name type="common">Tanaka's snailfish</name>
    <dbReference type="NCBI Taxonomy" id="230148"/>
    <lineage>
        <taxon>Eukaryota</taxon>
        <taxon>Metazoa</taxon>
        <taxon>Chordata</taxon>
        <taxon>Craniata</taxon>
        <taxon>Vertebrata</taxon>
        <taxon>Euteleostomi</taxon>
        <taxon>Actinopterygii</taxon>
        <taxon>Neopterygii</taxon>
        <taxon>Teleostei</taxon>
        <taxon>Neoteleostei</taxon>
        <taxon>Acanthomorphata</taxon>
        <taxon>Eupercaria</taxon>
        <taxon>Perciformes</taxon>
        <taxon>Cottioidei</taxon>
        <taxon>Cottales</taxon>
        <taxon>Liparidae</taxon>
        <taxon>Liparis</taxon>
    </lineage>
</organism>
<reference evidence="2 3" key="1">
    <citation type="submission" date="2019-03" db="EMBL/GenBank/DDBJ databases">
        <title>First draft genome of Liparis tanakae, snailfish: a comprehensive survey of snailfish specific genes.</title>
        <authorList>
            <person name="Kim W."/>
            <person name="Song I."/>
            <person name="Jeong J.-H."/>
            <person name="Kim D."/>
            <person name="Kim S."/>
            <person name="Ryu S."/>
            <person name="Song J.Y."/>
            <person name="Lee S.K."/>
        </authorList>
    </citation>
    <scope>NUCLEOTIDE SEQUENCE [LARGE SCALE GENOMIC DNA]</scope>
    <source>
        <tissue evidence="2">Muscle</tissue>
    </source>
</reference>
<proteinExistence type="predicted"/>
<dbReference type="AlphaFoldDB" id="A0A4Z2F7G1"/>
<dbReference type="EMBL" id="SRLO01001571">
    <property type="protein sequence ID" value="TNN36793.1"/>
    <property type="molecule type" value="Genomic_DNA"/>
</dbReference>
<name>A0A4Z2F7G1_9TELE</name>
<feature type="compositionally biased region" description="Low complexity" evidence="1">
    <location>
        <begin position="23"/>
        <end position="35"/>
    </location>
</feature>
<sequence length="152" mass="16616">MVLSIQAIRSRTTAKKRNFSAVSSSCARRPSQASSRPRHASTTSRSFPWMASARPPAYWAWSRAAKRSHQGVSSSVSYLFSQSADVSLEGGVHSVERLGFAEVLAHVVGQLLLLVVDLSHQLLPVVKVPEETEEEQKKGGEGDKSWIITTLV</sequence>
<evidence type="ECO:0000313" key="2">
    <source>
        <dbReference type="EMBL" id="TNN36793.1"/>
    </source>
</evidence>
<feature type="region of interest" description="Disordered" evidence="1">
    <location>
        <begin position="19"/>
        <end position="47"/>
    </location>
</feature>
<evidence type="ECO:0000256" key="1">
    <source>
        <dbReference type="SAM" id="MobiDB-lite"/>
    </source>
</evidence>